<keyword evidence="2" id="KW-0479">Metal-binding</keyword>
<keyword evidence="4" id="KW-0411">Iron-sulfur</keyword>
<evidence type="ECO:0000256" key="4">
    <source>
        <dbReference type="ARBA" id="ARBA00023014"/>
    </source>
</evidence>
<evidence type="ECO:0000256" key="2">
    <source>
        <dbReference type="ARBA" id="ARBA00022723"/>
    </source>
</evidence>
<dbReference type="PROSITE" id="PS51318">
    <property type="entry name" value="TAT"/>
    <property type="match status" value="1"/>
</dbReference>
<dbReference type="AlphaFoldDB" id="A0A255GFL7"/>
<dbReference type="GO" id="GO:0016705">
    <property type="term" value="F:oxidoreductase activity, acting on paired donors, with incorporation or reduction of molecular oxygen"/>
    <property type="evidence" value="ECO:0007669"/>
    <property type="project" value="UniProtKB-ARBA"/>
</dbReference>
<dbReference type="GO" id="GO:0051537">
    <property type="term" value="F:2 iron, 2 sulfur cluster binding"/>
    <property type="evidence" value="ECO:0007669"/>
    <property type="project" value="UniProtKB-KW"/>
</dbReference>
<dbReference type="Proteomes" id="UP000215896">
    <property type="component" value="Unassembled WGS sequence"/>
</dbReference>
<dbReference type="RefSeq" id="WP_094405354.1">
    <property type="nucleotide sequence ID" value="NZ_NMVO01000012.1"/>
</dbReference>
<proteinExistence type="predicted"/>
<feature type="domain" description="Rieske" evidence="6">
    <location>
        <begin position="60"/>
        <end position="151"/>
    </location>
</feature>
<dbReference type="SUPFAM" id="SSF50022">
    <property type="entry name" value="ISP domain"/>
    <property type="match status" value="1"/>
</dbReference>
<organism evidence="7 8">
    <name type="scientific">Enemella evansiae</name>
    <dbReference type="NCBI Taxonomy" id="2016499"/>
    <lineage>
        <taxon>Bacteria</taxon>
        <taxon>Bacillati</taxon>
        <taxon>Actinomycetota</taxon>
        <taxon>Actinomycetes</taxon>
        <taxon>Propionibacteriales</taxon>
        <taxon>Propionibacteriaceae</taxon>
        <taxon>Enemella</taxon>
    </lineage>
</organism>
<dbReference type="GO" id="GO:0046872">
    <property type="term" value="F:metal ion binding"/>
    <property type="evidence" value="ECO:0007669"/>
    <property type="project" value="UniProtKB-KW"/>
</dbReference>
<dbReference type="InterPro" id="IPR006311">
    <property type="entry name" value="TAT_signal"/>
</dbReference>
<dbReference type="EMBL" id="NMVO01000012">
    <property type="protein sequence ID" value="OYO14639.1"/>
    <property type="molecule type" value="Genomic_DNA"/>
</dbReference>
<dbReference type="Gene3D" id="2.102.10.10">
    <property type="entry name" value="Rieske [2Fe-2S] iron-sulphur domain"/>
    <property type="match status" value="1"/>
</dbReference>
<evidence type="ECO:0000259" key="6">
    <source>
        <dbReference type="PROSITE" id="PS51296"/>
    </source>
</evidence>
<keyword evidence="8" id="KW-1185">Reference proteome</keyword>
<comment type="caution">
    <text evidence="7">The sequence shown here is derived from an EMBL/GenBank/DDBJ whole genome shotgun (WGS) entry which is preliminary data.</text>
</comment>
<evidence type="ECO:0000313" key="7">
    <source>
        <dbReference type="EMBL" id="OYO14639.1"/>
    </source>
</evidence>
<keyword evidence="1" id="KW-0001">2Fe-2S</keyword>
<dbReference type="InterPro" id="IPR036922">
    <property type="entry name" value="Rieske_2Fe-2S_sf"/>
</dbReference>
<evidence type="ECO:0000256" key="3">
    <source>
        <dbReference type="ARBA" id="ARBA00023004"/>
    </source>
</evidence>
<reference evidence="7 8" key="1">
    <citation type="submission" date="2017-07" db="EMBL/GenBank/DDBJ databases">
        <title>Draft whole genome sequences of clinical Proprionibacteriaceae strains.</title>
        <authorList>
            <person name="Bernier A.-M."/>
            <person name="Bernard K."/>
            <person name="Domingo M.-C."/>
        </authorList>
    </citation>
    <scope>NUCLEOTIDE SEQUENCE [LARGE SCALE GENOMIC DNA]</scope>
    <source>
        <strain evidence="7 8">NML 030167</strain>
    </source>
</reference>
<dbReference type="CDD" id="cd03467">
    <property type="entry name" value="Rieske"/>
    <property type="match status" value="1"/>
</dbReference>
<dbReference type="GO" id="GO:0004497">
    <property type="term" value="F:monooxygenase activity"/>
    <property type="evidence" value="ECO:0007669"/>
    <property type="project" value="UniProtKB-ARBA"/>
</dbReference>
<dbReference type="OrthoDB" id="25106at2"/>
<sequence>MTEHRPGTDGPDSPARPDRRQVLRGGVLAAAGLGVGLAATACGDQSQAAPSPSPTPSAPPVQVPKDKVAVGGGVVLEKRFVVTQPTAGDFRAFSNICPHGGCSVSYVRQQQIVCACHGSEFSIVDGSRTLGPARTGLAQATVTDDGDNLRIG</sequence>
<feature type="region of interest" description="Disordered" evidence="5">
    <location>
        <begin position="43"/>
        <end position="65"/>
    </location>
</feature>
<gene>
    <name evidence="7" type="ORF">CGZ94_08690</name>
</gene>
<accession>A0A255GFL7</accession>
<protein>
    <submittedName>
        <fullName evidence="7">Rieske (2Fe-2S) protein</fullName>
    </submittedName>
</protein>
<feature type="region of interest" description="Disordered" evidence="5">
    <location>
        <begin position="1"/>
        <end position="20"/>
    </location>
</feature>
<evidence type="ECO:0000313" key="8">
    <source>
        <dbReference type="Proteomes" id="UP000215896"/>
    </source>
</evidence>
<dbReference type="InterPro" id="IPR017941">
    <property type="entry name" value="Rieske_2Fe-2S"/>
</dbReference>
<dbReference type="Pfam" id="PF00355">
    <property type="entry name" value="Rieske"/>
    <property type="match status" value="1"/>
</dbReference>
<evidence type="ECO:0000256" key="5">
    <source>
        <dbReference type="SAM" id="MobiDB-lite"/>
    </source>
</evidence>
<dbReference type="PROSITE" id="PS51296">
    <property type="entry name" value="RIESKE"/>
    <property type="match status" value="1"/>
</dbReference>
<evidence type="ECO:0000256" key="1">
    <source>
        <dbReference type="ARBA" id="ARBA00022714"/>
    </source>
</evidence>
<name>A0A255GFL7_9ACTN</name>
<feature type="compositionally biased region" description="Pro residues" evidence="5">
    <location>
        <begin position="51"/>
        <end position="62"/>
    </location>
</feature>
<keyword evidence="3" id="KW-0408">Iron</keyword>